<keyword evidence="2" id="KW-1185">Reference proteome</keyword>
<sequence length="275" mass="29731">MQPVPSPEACAVPPARGIEKERAWLRRTLKGQYDSAANHVARVLSESPGLRGTSRQSADDVVSDLVAVRLYLSGGTDRIESAVRSAVVGPHVPLARCVASGLRRLPSYRGATLLRTTLSEAQWQWYGKRRLVTEWAFCSALTTAHPDLTGDVDVLIWSMTARRTALLDPTVPDRVLYLPGTSFKVLGVRDEERRVLLLRELTGPEIGADGSVDLRRLPLDDIAMAGLEQATTEWRDAEPAVRLPATALGALSYPPGLIVTGRGAGTAPPRKGTTP</sequence>
<dbReference type="Gene3D" id="3.90.176.10">
    <property type="entry name" value="Toxin ADP-ribosyltransferase, Chain A, domain 1"/>
    <property type="match status" value="1"/>
</dbReference>
<proteinExistence type="predicted"/>
<gene>
    <name evidence="1" type="ORF">HUT05_00215</name>
</gene>
<name>A0A7I0Y8Y7_STRCX</name>
<dbReference type="Proteomes" id="UP000509418">
    <property type="component" value="Chromosome"/>
</dbReference>
<dbReference type="AlphaFoldDB" id="A0A7I0Y8Y7"/>
<reference evidence="1 2" key="1">
    <citation type="submission" date="2020-06" db="EMBL/GenBank/DDBJ databases">
        <title>Genome mining for natural products.</title>
        <authorList>
            <person name="Zhang B."/>
            <person name="Shi J."/>
            <person name="Ge H."/>
        </authorList>
    </citation>
    <scope>NUCLEOTIDE SEQUENCE [LARGE SCALE GENOMIC DNA]</scope>
    <source>
        <strain evidence="1 2">NA02069</strain>
    </source>
</reference>
<protein>
    <submittedName>
        <fullName evidence="1">Uncharacterized protein</fullName>
    </submittedName>
</protein>
<organism evidence="1 2">
    <name type="scientific">Streptomyces chartreusis</name>
    <dbReference type="NCBI Taxonomy" id="1969"/>
    <lineage>
        <taxon>Bacteria</taxon>
        <taxon>Bacillati</taxon>
        <taxon>Actinomycetota</taxon>
        <taxon>Actinomycetes</taxon>
        <taxon>Kitasatosporales</taxon>
        <taxon>Streptomycetaceae</taxon>
        <taxon>Streptomyces</taxon>
    </lineage>
</organism>
<evidence type="ECO:0000313" key="2">
    <source>
        <dbReference type="Proteomes" id="UP000509418"/>
    </source>
</evidence>
<dbReference type="EMBL" id="CP056041">
    <property type="protein sequence ID" value="QKZ15968.1"/>
    <property type="molecule type" value="Genomic_DNA"/>
</dbReference>
<evidence type="ECO:0000313" key="1">
    <source>
        <dbReference type="EMBL" id="QKZ15968.1"/>
    </source>
</evidence>
<accession>A0A7I0Y8Y7</accession>